<feature type="region of interest" description="Disordered" evidence="2">
    <location>
        <begin position="678"/>
        <end position="718"/>
    </location>
</feature>
<dbReference type="PANTHER" id="PTHR15615">
    <property type="match status" value="1"/>
</dbReference>
<gene>
    <name evidence="3" type="ORF">ACO22_07930</name>
</gene>
<dbReference type="AlphaFoldDB" id="A0A1D2J3A8"/>
<sequence>MNFGMEKDLQTFEEYLQIQTWRPRPPTSCLKLSSLGNLGAYRVKLSSNEFLIVSGAQQPLLQQCARASLFPHSGLRGGWVGYSGTTTMEINQTSLQEKVTNAFRERSIPVKRDEIAAALTDAESCKWIESHLGPDNLLSKEESTLYAKLEATGSLKGILQGQEISSTRPFLDDEIRDAIGSLRASTAAIENQTETLKLQCKELKSQIRNANQSRQRESRAWGQLNKKHALERQQTDVTVEDLTHEFETSLGAVQALLSTESSTLLPMLAGKLKDDDRSMLGLERIASTVQIDGDDKELSTRATQLTAKLAGYLAEEVRSRLDRLYLEAIHNGAFGADQDEDKNTPLATLQEEINSLYSEIEILAEMATQQQFKVPILRALQSRSTETRSTSQQQLEQILDTIIQLTQSAERITERLIKRQYHRIAINYLSTKYTYEQNKKQSEQQTSKSTTAQKQISRLSYAPSTPGNTERKSSISLPLDHGSKALEQLLRRLGISIVDLVESGLAEDASASLDEKKQHMLEMLQNLQSTAESPLSVHLGPAEQAAQLLHSALYADSKFEVSMADDAPEQRISSLECQIETLRKGIDGLNVDILHGEDKAQKKFMERMSRRNQEQKEDMTGDLSTPLRQLSLTPSPLPQQCTAVDDVKLSRDAEVFNLSAESALKVLCARVDRLAKSTGDVPSSTPVGEFIPRDESCINSPTGKNSSSNNNNNNTIIINNKNNNNLQAYANAETGREQREIDSPRILIKSFYSKQISSLTLEEYLLRLHRYCPMSTAVYLATSHYIIYMATVEKIIYVTPRNMHRLILGGLRVASKMMEDLCYRHRRFAKVGGVTERELARLEINFCFLMDYDLKVDVEMMFREIEAYREGAR</sequence>
<dbReference type="Pfam" id="PF08613">
    <property type="entry name" value="Cyclin"/>
    <property type="match status" value="1"/>
</dbReference>
<dbReference type="CDD" id="cd20558">
    <property type="entry name" value="CYCLIN_ScPCL7-like"/>
    <property type="match status" value="1"/>
</dbReference>
<keyword evidence="1" id="KW-0175">Coiled coil</keyword>
<dbReference type="GO" id="GO:0000307">
    <property type="term" value="C:cyclin-dependent protein kinase holoenzyme complex"/>
    <property type="evidence" value="ECO:0007669"/>
    <property type="project" value="TreeGrafter"/>
</dbReference>
<dbReference type="VEuPathDB" id="FungiDB:PADG_05299"/>
<evidence type="ECO:0000256" key="1">
    <source>
        <dbReference type="SAM" id="Coils"/>
    </source>
</evidence>
<evidence type="ECO:0000313" key="4">
    <source>
        <dbReference type="Proteomes" id="UP000242814"/>
    </source>
</evidence>
<dbReference type="GO" id="GO:0016538">
    <property type="term" value="F:cyclin-dependent protein serine/threonine kinase regulator activity"/>
    <property type="evidence" value="ECO:0007669"/>
    <property type="project" value="TreeGrafter"/>
</dbReference>
<dbReference type="GO" id="GO:0005634">
    <property type="term" value="C:nucleus"/>
    <property type="evidence" value="ECO:0007669"/>
    <property type="project" value="TreeGrafter"/>
</dbReference>
<dbReference type="VEuPathDB" id="FungiDB:PABG_04673"/>
<dbReference type="GO" id="GO:0019901">
    <property type="term" value="F:protein kinase binding"/>
    <property type="evidence" value="ECO:0007669"/>
    <property type="project" value="InterPro"/>
</dbReference>
<reference evidence="3 4" key="1">
    <citation type="submission" date="2016-06" db="EMBL/GenBank/DDBJ databases">
        <authorList>
            <person name="Kjaerup R.B."/>
            <person name="Dalgaard T.S."/>
            <person name="Juul-Madsen H.R."/>
        </authorList>
    </citation>
    <scope>NUCLEOTIDE SEQUENCE [LARGE SCALE GENOMIC DNA]</scope>
    <source>
        <strain evidence="3 4">Pb300</strain>
    </source>
</reference>
<dbReference type="Proteomes" id="UP000242814">
    <property type="component" value="Unassembled WGS sequence"/>
</dbReference>
<feature type="coiled-coil region" evidence="1">
    <location>
        <begin position="186"/>
        <end position="220"/>
    </location>
</feature>
<organism evidence="3 4">
    <name type="scientific">Paracoccidioides brasiliensis</name>
    <dbReference type="NCBI Taxonomy" id="121759"/>
    <lineage>
        <taxon>Eukaryota</taxon>
        <taxon>Fungi</taxon>
        <taxon>Dikarya</taxon>
        <taxon>Ascomycota</taxon>
        <taxon>Pezizomycotina</taxon>
        <taxon>Eurotiomycetes</taxon>
        <taxon>Eurotiomycetidae</taxon>
        <taxon>Onygenales</taxon>
        <taxon>Ajellomycetaceae</taxon>
        <taxon>Paracoccidioides</taxon>
    </lineage>
</organism>
<dbReference type="PANTHER" id="PTHR15615:SF32">
    <property type="entry name" value="PROTEIN KINASE COMPLEX COMPONENT, PUTATIVE (AFU_ORTHOLOGUE AFUA_2G07660)-RELATED"/>
    <property type="match status" value="1"/>
</dbReference>
<name>A0A1D2J3A8_PARBR</name>
<dbReference type="VEuPathDB" id="FungiDB:PADG_05298"/>
<feature type="compositionally biased region" description="Low complexity" evidence="2">
    <location>
        <begin position="705"/>
        <end position="718"/>
    </location>
</feature>
<dbReference type="VEuPathDB" id="FungiDB:PABG_04674"/>
<dbReference type="InterPro" id="IPR036915">
    <property type="entry name" value="Cyclin-like_sf"/>
</dbReference>
<dbReference type="Gene3D" id="1.10.472.10">
    <property type="entry name" value="Cyclin-like"/>
    <property type="match status" value="1"/>
</dbReference>
<feature type="compositionally biased region" description="Low complexity" evidence="2">
    <location>
        <begin position="443"/>
        <end position="457"/>
    </location>
</feature>
<accession>A0A1D2J3A8</accession>
<proteinExistence type="predicted"/>
<dbReference type="SUPFAM" id="SSF47954">
    <property type="entry name" value="Cyclin-like"/>
    <property type="match status" value="1"/>
</dbReference>
<evidence type="ECO:0000256" key="2">
    <source>
        <dbReference type="SAM" id="MobiDB-lite"/>
    </source>
</evidence>
<comment type="caution">
    <text evidence="3">The sequence shown here is derived from an EMBL/GenBank/DDBJ whole genome shotgun (WGS) entry which is preliminary data.</text>
</comment>
<protein>
    <submittedName>
        <fullName evidence="3">Uncharacterized protein</fullName>
    </submittedName>
</protein>
<evidence type="ECO:0000313" key="3">
    <source>
        <dbReference type="EMBL" id="ODH12773.1"/>
    </source>
</evidence>
<dbReference type="InterPro" id="IPR013922">
    <property type="entry name" value="Cyclin_PHO80-like"/>
</dbReference>
<feature type="region of interest" description="Disordered" evidence="2">
    <location>
        <begin position="437"/>
        <end position="476"/>
    </location>
</feature>
<dbReference type="EMBL" id="LZYO01000759">
    <property type="protein sequence ID" value="ODH12773.1"/>
    <property type="molecule type" value="Genomic_DNA"/>
</dbReference>